<dbReference type="InterPro" id="IPR038008">
    <property type="entry name" value="Jag_KH"/>
</dbReference>
<evidence type="ECO:0000313" key="9">
    <source>
        <dbReference type="Proteomes" id="UP000050326"/>
    </source>
</evidence>
<dbReference type="NCBIfam" id="NF041568">
    <property type="entry name" value="Jag_EloR"/>
    <property type="match status" value="1"/>
</dbReference>
<comment type="subcellular location">
    <subcellularLocation>
        <location evidence="6">Cytoplasm</location>
    </subcellularLocation>
</comment>
<dbReference type="SMART" id="SM01245">
    <property type="entry name" value="Jag_N"/>
    <property type="match status" value="1"/>
</dbReference>
<name>A0A0N8NST8_9CLOT</name>
<protein>
    <recommendedName>
        <fullName evidence="6">RNA-binding protein KhpB</fullName>
    </recommendedName>
    <alternativeName>
        <fullName evidence="6">RNA-binding protein EloR</fullName>
    </alternativeName>
</protein>
<dbReference type="InterPro" id="IPR039247">
    <property type="entry name" value="KhpB"/>
</dbReference>
<dbReference type="Gene3D" id="3.30.1370.50">
    <property type="entry name" value="R3H-like domain"/>
    <property type="match status" value="1"/>
</dbReference>
<comment type="domain">
    <text evidence="6">Has an N-terminal Jag-N domain and 2 RNA-binding domains (KH and R3H).</text>
</comment>
<dbReference type="Pfam" id="PF13083">
    <property type="entry name" value="KH_KhpA-B"/>
    <property type="match status" value="1"/>
</dbReference>
<dbReference type="InterPro" id="IPR034079">
    <property type="entry name" value="R3H_KhpB"/>
</dbReference>
<dbReference type="PANTHER" id="PTHR35800:SF1">
    <property type="entry name" value="RNA-BINDING PROTEIN KHPB"/>
    <property type="match status" value="1"/>
</dbReference>
<dbReference type="PATRIC" id="fig|36849.3.peg.3931"/>
<dbReference type="SMART" id="SM00393">
    <property type="entry name" value="R3H"/>
    <property type="match status" value="1"/>
</dbReference>
<dbReference type="STRING" id="36849.OXPF_37210"/>
<evidence type="ECO:0000256" key="6">
    <source>
        <dbReference type="HAMAP-Rule" id="MF_00867"/>
    </source>
</evidence>
<dbReference type="HAMAP" id="MF_00867">
    <property type="entry name" value="KhpB"/>
    <property type="match status" value="1"/>
</dbReference>
<organism evidence="8 9">
    <name type="scientific">Oxobacter pfennigii</name>
    <dbReference type="NCBI Taxonomy" id="36849"/>
    <lineage>
        <taxon>Bacteria</taxon>
        <taxon>Bacillati</taxon>
        <taxon>Bacillota</taxon>
        <taxon>Clostridia</taxon>
        <taxon>Eubacteriales</taxon>
        <taxon>Clostridiaceae</taxon>
        <taxon>Oxobacter</taxon>
    </lineage>
</organism>
<dbReference type="Gene3D" id="3.30.300.20">
    <property type="match status" value="1"/>
</dbReference>
<proteinExistence type="inferred from homology"/>
<evidence type="ECO:0000256" key="4">
    <source>
        <dbReference type="ARBA" id="ARBA00023186"/>
    </source>
</evidence>
<evidence type="ECO:0000256" key="2">
    <source>
        <dbReference type="ARBA" id="ARBA00022884"/>
    </source>
</evidence>
<dbReference type="Gene3D" id="3.30.30.80">
    <property type="entry name" value="probable RNA-binding protein from clostridium symbiosum atcc 14940"/>
    <property type="match status" value="1"/>
</dbReference>
<dbReference type="InterPro" id="IPR032782">
    <property type="entry name" value="KhpB_N"/>
</dbReference>
<evidence type="ECO:0000259" key="7">
    <source>
        <dbReference type="PROSITE" id="PS51061"/>
    </source>
</evidence>
<keyword evidence="4 6" id="KW-0143">Chaperone</keyword>
<dbReference type="EMBL" id="LKET01000051">
    <property type="protein sequence ID" value="KPU42952.1"/>
    <property type="molecule type" value="Genomic_DNA"/>
</dbReference>
<comment type="similarity">
    <text evidence="6">Belongs to the KhpB RNA-binding protein family.</text>
</comment>
<sequence length="210" mass="23774">MKKMIEATGRSPEDAIKNGLNELNIAREKVDVEIIDEGSRGLFGLLGSKLARVKLTVKKDNIFAAKTFLRDVLDSMDIKAEIKVQEEKDAIKVTLRGPNMGILIGHRGETLDALQYLVSLVVNKDSEGDEYKRVILDTENYRQKREETLVKLANRLAIKVKSTGKNVVLEPMNPYERRVIHSALQDNLYVTTHSEGDEPYRKVVIEAKRK</sequence>
<dbReference type="GO" id="GO:0005737">
    <property type="term" value="C:cytoplasm"/>
    <property type="evidence" value="ECO:0007669"/>
    <property type="project" value="UniProtKB-SubCell"/>
</dbReference>
<evidence type="ECO:0000256" key="1">
    <source>
        <dbReference type="ARBA" id="ARBA00022490"/>
    </source>
</evidence>
<keyword evidence="1 6" id="KW-0963">Cytoplasm</keyword>
<dbReference type="InterPro" id="IPR038247">
    <property type="entry name" value="Jag_N_dom_sf"/>
</dbReference>
<evidence type="ECO:0000256" key="5">
    <source>
        <dbReference type="ARBA" id="ARBA00023316"/>
    </source>
</evidence>
<comment type="caution">
    <text evidence="8">The sequence shown here is derived from an EMBL/GenBank/DDBJ whole genome shotgun (WGS) entry which is preliminary data.</text>
</comment>
<reference evidence="8 9" key="1">
    <citation type="submission" date="2015-09" db="EMBL/GenBank/DDBJ databases">
        <title>Genome sequence of Oxobacter pfennigii DSM 3222.</title>
        <authorList>
            <person name="Poehlein A."/>
            <person name="Bengelsdorf F.R."/>
            <person name="Schiel-Bengelsdorf B."/>
            <person name="Duerre P."/>
            <person name="Daniel R."/>
        </authorList>
    </citation>
    <scope>NUCLEOTIDE SEQUENCE [LARGE SCALE GENOMIC DNA]</scope>
    <source>
        <strain evidence="8 9">DSM 3222</strain>
    </source>
</reference>
<keyword evidence="2 6" id="KW-0694">RNA-binding</keyword>
<dbReference type="GO" id="GO:0003723">
    <property type="term" value="F:RNA binding"/>
    <property type="evidence" value="ECO:0007669"/>
    <property type="project" value="UniProtKB-UniRule"/>
</dbReference>
<dbReference type="SUPFAM" id="SSF82708">
    <property type="entry name" value="R3H domain"/>
    <property type="match status" value="1"/>
</dbReference>
<dbReference type="GO" id="GO:0071555">
    <property type="term" value="P:cell wall organization"/>
    <property type="evidence" value="ECO:0007669"/>
    <property type="project" value="UniProtKB-KW"/>
</dbReference>
<dbReference type="Pfam" id="PF14804">
    <property type="entry name" value="Jag_N"/>
    <property type="match status" value="1"/>
</dbReference>
<keyword evidence="9" id="KW-1185">Reference proteome</keyword>
<dbReference type="InterPro" id="IPR015946">
    <property type="entry name" value="KH_dom-like_a/b"/>
</dbReference>
<keyword evidence="3 6" id="KW-0133">Cell shape</keyword>
<accession>A0A0N8NST8</accession>
<dbReference type="Pfam" id="PF01424">
    <property type="entry name" value="R3H"/>
    <property type="match status" value="1"/>
</dbReference>
<dbReference type="InterPro" id="IPR001374">
    <property type="entry name" value="R3H_dom"/>
</dbReference>
<dbReference type="GO" id="GO:0009252">
    <property type="term" value="P:peptidoglycan biosynthetic process"/>
    <property type="evidence" value="ECO:0007669"/>
    <property type="project" value="UniProtKB-UniRule"/>
</dbReference>
<feature type="domain" description="R3H" evidence="7">
    <location>
        <begin position="143"/>
        <end position="209"/>
    </location>
</feature>
<dbReference type="CDD" id="cd02644">
    <property type="entry name" value="R3H_jag"/>
    <property type="match status" value="1"/>
</dbReference>
<comment type="subunit">
    <text evidence="6">Forms a complex with KhpA.</text>
</comment>
<comment type="function">
    <text evidence="6">A probable RNA chaperone. Forms a complex with KhpA which binds to cellular RNA and controls its expression. Plays a role in peptidoglycan (PG) homeostasis and cell length regulation.</text>
</comment>
<dbReference type="InterPro" id="IPR036867">
    <property type="entry name" value="R3H_dom_sf"/>
</dbReference>
<dbReference type="Proteomes" id="UP000050326">
    <property type="component" value="Unassembled WGS sequence"/>
</dbReference>
<dbReference type="PANTHER" id="PTHR35800">
    <property type="entry name" value="PROTEIN JAG"/>
    <property type="match status" value="1"/>
</dbReference>
<evidence type="ECO:0000256" key="3">
    <source>
        <dbReference type="ARBA" id="ARBA00022960"/>
    </source>
</evidence>
<keyword evidence="5 6" id="KW-0961">Cell wall biogenesis/degradation</keyword>
<dbReference type="CDD" id="cd02414">
    <property type="entry name" value="KH-II_Jag"/>
    <property type="match status" value="1"/>
</dbReference>
<evidence type="ECO:0000313" key="8">
    <source>
        <dbReference type="EMBL" id="KPU42952.1"/>
    </source>
</evidence>
<feature type="region of interest" description="Jag_N domain" evidence="6">
    <location>
        <begin position="6"/>
        <end position="56"/>
    </location>
</feature>
<dbReference type="AlphaFoldDB" id="A0A0N8NST8"/>
<dbReference type="PROSITE" id="PS51061">
    <property type="entry name" value="R3H"/>
    <property type="match status" value="1"/>
</dbReference>
<dbReference type="GO" id="GO:0008360">
    <property type="term" value="P:regulation of cell shape"/>
    <property type="evidence" value="ECO:0007669"/>
    <property type="project" value="UniProtKB-KW"/>
</dbReference>
<gene>
    <name evidence="6" type="primary">khpB</name>
    <name evidence="6" type="synonym">eloR</name>
    <name evidence="8" type="ORF">OXPF_37210</name>
</gene>